<feature type="signal peptide" evidence="1">
    <location>
        <begin position="1"/>
        <end position="17"/>
    </location>
</feature>
<dbReference type="Gene3D" id="3.40.30.10">
    <property type="entry name" value="Glutaredoxin"/>
    <property type="match status" value="1"/>
</dbReference>
<proteinExistence type="predicted"/>
<evidence type="ECO:0000259" key="2">
    <source>
        <dbReference type="Pfam" id="PF07749"/>
    </source>
</evidence>
<gene>
    <name evidence="3" type="ORF">NSCI0253_LOCUS6520</name>
</gene>
<organism evidence="3">
    <name type="scientific">Noctiluca scintillans</name>
    <name type="common">Sea sparkle</name>
    <name type="synonym">Red tide dinoflagellate</name>
    <dbReference type="NCBI Taxonomy" id="2966"/>
    <lineage>
        <taxon>Eukaryota</taxon>
        <taxon>Sar</taxon>
        <taxon>Alveolata</taxon>
        <taxon>Dinophyceae</taxon>
        <taxon>Noctilucales</taxon>
        <taxon>Noctilucaceae</taxon>
        <taxon>Noctiluca</taxon>
    </lineage>
</organism>
<evidence type="ECO:0000256" key="1">
    <source>
        <dbReference type="SAM" id="SignalP"/>
    </source>
</evidence>
<reference evidence="3" key="1">
    <citation type="submission" date="2021-01" db="EMBL/GenBank/DDBJ databases">
        <authorList>
            <person name="Corre E."/>
            <person name="Pelletier E."/>
            <person name="Niang G."/>
            <person name="Scheremetjew M."/>
            <person name="Finn R."/>
            <person name="Kale V."/>
            <person name="Holt S."/>
            <person name="Cochrane G."/>
            <person name="Meng A."/>
            <person name="Brown T."/>
            <person name="Cohen L."/>
        </authorList>
    </citation>
    <scope>NUCLEOTIDE SEQUENCE</scope>
</reference>
<protein>
    <recommendedName>
        <fullName evidence="2">Endoplasmic reticulum resident protein 29 C-terminal domain-containing protein</fullName>
    </recommendedName>
</protein>
<dbReference type="SUPFAM" id="SSF47933">
    <property type="entry name" value="ERP29 C domain-like"/>
    <property type="match status" value="1"/>
</dbReference>
<dbReference type="InterPro" id="IPR011679">
    <property type="entry name" value="ERp29_C"/>
</dbReference>
<feature type="domain" description="Endoplasmic reticulum resident protein 29 C-terminal" evidence="2">
    <location>
        <begin position="139"/>
        <end position="226"/>
    </location>
</feature>
<dbReference type="EMBL" id="HBFQ01009282">
    <property type="protein sequence ID" value="CAD8832173.1"/>
    <property type="molecule type" value="Transcribed_RNA"/>
</dbReference>
<accession>A0A7S1EYZ6</accession>
<dbReference type="PANTHER" id="PTHR12211:SF0">
    <property type="entry name" value="ENDOPLASMIC RETICULUM RESIDENT PROTEIN 29"/>
    <property type="match status" value="1"/>
</dbReference>
<keyword evidence="1" id="KW-0732">Signal</keyword>
<dbReference type="PANTHER" id="PTHR12211">
    <property type="entry name" value="ENDOPLASMIC RETICULUM PROTEIN ERP29"/>
    <property type="match status" value="1"/>
</dbReference>
<feature type="chain" id="PRO_5030706190" description="Endoplasmic reticulum resident protein 29 C-terminal domain-containing protein" evidence="1">
    <location>
        <begin position="18"/>
        <end position="233"/>
    </location>
</feature>
<dbReference type="GO" id="GO:0005783">
    <property type="term" value="C:endoplasmic reticulum"/>
    <property type="evidence" value="ECO:0007669"/>
    <property type="project" value="InterPro"/>
</dbReference>
<name>A0A7S1EYZ6_NOCSC</name>
<evidence type="ECO:0000313" key="3">
    <source>
        <dbReference type="EMBL" id="CAD8832173.1"/>
    </source>
</evidence>
<dbReference type="InterPro" id="IPR036356">
    <property type="entry name" value="ERp29_C_sf"/>
</dbReference>
<dbReference type="Pfam" id="PF07749">
    <property type="entry name" value="ERp29"/>
    <property type="match status" value="1"/>
</dbReference>
<sequence length="233" mass="26197">MLLILVLASVWTAHGSGAPGAWRLDNLTLDKALQMPVTFFLKLDREKNYEGLDEWKTLCRLSYDVPNFFPAEVLIDGDKNDIVRRRFGYEVEDLPVFLLLPPGDDAELSQYTGKTTAVDFSRWLRKNRVLVGASEKVSIAELDALVTKYLASPGEEVFAEVRSLTKRNYDGNKKAAQYGKVIQKLQAEGTGYIEPEIARVARMLEGNLTKKKERELSNKLAVLSVFAVADARR</sequence>
<dbReference type="InterPro" id="IPR016855">
    <property type="entry name" value="ERp29"/>
</dbReference>
<dbReference type="AlphaFoldDB" id="A0A7S1EYZ6"/>
<dbReference type="Gene3D" id="1.20.1150.12">
    <property type="entry name" value="Endoplasmic reticulum resident protein 29, C-terminal domain"/>
    <property type="match status" value="1"/>
</dbReference>